<gene>
    <name evidence="6" type="ORF">CAEBREN_06862</name>
</gene>
<dbReference type="InterPro" id="IPR016897">
    <property type="entry name" value="SKP1"/>
</dbReference>
<dbReference type="OMA" id="MSENDCT"/>
<sequence length="182" mass="20954">MVLFGNESSSKVDKNLDDCFILVSSDKKEFPISQQAIKHSKTLAQMISTLNISTNSDEKRIPVENVQGEHLDLIVQWCEHHKEEPVLEDEKAIDQDFKIPDWDRTFLEVDNETLFHFICAANYLDIELLMIMACKTVALMAKGRTPEEMRIIFGVNVDEEEQLMMHTNTAPQVEIVEAEREE</sequence>
<feature type="domain" description="SKP1 component dimerisation" evidence="4">
    <location>
        <begin position="129"/>
        <end position="161"/>
    </location>
</feature>
<dbReference type="GO" id="GO:0016567">
    <property type="term" value="P:protein ubiquitination"/>
    <property type="evidence" value="ECO:0007669"/>
    <property type="project" value="UniProtKB-UniPathway"/>
</dbReference>
<dbReference type="CDD" id="cd18322">
    <property type="entry name" value="BTB_POZ_SKP1"/>
    <property type="match status" value="1"/>
</dbReference>
<dbReference type="InterPro" id="IPR001232">
    <property type="entry name" value="SKP1-like"/>
</dbReference>
<organism evidence="7">
    <name type="scientific">Caenorhabditis brenneri</name>
    <name type="common">Nematode worm</name>
    <dbReference type="NCBI Taxonomy" id="135651"/>
    <lineage>
        <taxon>Eukaryota</taxon>
        <taxon>Metazoa</taxon>
        <taxon>Ecdysozoa</taxon>
        <taxon>Nematoda</taxon>
        <taxon>Chromadorea</taxon>
        <taxon>Rhabditida</taxon>
        <taxon>Rhabditina</taxon>
        <taxon>Rhabditomorpha</taxon>
        <taxon>Rhabditoidea</taxon>
        <taxon>Rhabditidae</taxon>
        <taxon>Peloderinae</taxon>
        <taxon>Caenorhabditis</taxon>
    </lineage>
</organism>
<dbReference type="InterPro" id="IPR036296">
    <property type="entry name" value="SKP1-like_dim_sf"/>
</dbReference>
<dbReference type="InParanoid" id="G0PBC9"/>
<comment type="pathway">
    <text evidence="3">Protein modification; protein ubiquitination.</text>
</comment>
<dbReference type="PIRSF" id="PIRSF028729">
    <property type="entry name" value="E3_ubiquit_lig_SCF_Skp"/>
    <property type="match status" value="1"/>
</dbReference>
<dbReference type="SUPFAM" id="SSF81382">
    <property type="entry name" value="Skp1 dimerisation domain-like"/>
    <property type="match status" value="1"/>
</dbReference>
<dbReference type="UniPathway" id="UPA00143"/>
<evidence type="ECO:0000313" key="7">
    <source>
        <dbReference type="Proteomes" id="UP000008068"/>
    </source>
</evidence>
<dbReference type="Pfam" id="PF01466">
    <property type="entry name" value="Skp1"/>
    <property type="match status" value="1"/>
</dbReference>
<evidence type="ECO:0000256" key="1">
    <source>
        <dbReference type="ARBA" id="ARBA00009993"/>
    </source>
</evidence>
<dbReference type="SUPFAM" id="SSF54695">
    <property type="entry name" value="POZ domain"/>
    <property type="match status" value="1"/>
</dbReference>
<dbReference type="InterPro" id="IPR011333">
    <property type="entry name" value="SKP1/BTB/POZ_sf"/>
</dbReference>
<dbReference type="FunFam" id="3.30.710.10:FF:000124">
    <property type="entry name" value="Protein CBG09126"/>
    <property type="match status" value="1"/>
</dbReference>
<dbReference type="InterPro" id="IPR016072">
    <property type="entry name" value="Skp1_comp_dimer"/>
</dbReference>
<evidence type="ECO:0000313" key="6">
    <source>
        <dbReference type="EMBL" id="EGT50444.1"/>
    </source>
</evidence>
<evidence type="ECO:0000259" key="5">
    <source>
        <dbReference type="Pfam" id="PF03931"/>
    </source>
</evidence>
<dbReference type="HOGENOM" id="CLU_059252_1_1_1"/>
<keyword evidence="7" id="KW-1185">Reference proteome</keyword>
<comment type="similarity">
    <text evidence="1 3">Belongs to the SKP1 family.</text>
</comment>
<name>G0PBC9_CAEBE</name>
<dbReference type="EMBL" id="GL380209">
    <property type="protein sequence ID" value="EGT50444.1"/>
    <property type="molecule type" value="Genomic_DNA"/>
</dbReference>
<dbReference type="OrthoDB" id="5867496at2759"/>
<keyword evidence="2 3" id="KW-0833">Ubl conjugation pathway</keyword>
<evidence type="ECO:0000256" key="3">
    <source>
        <dbReference type="PIRNR" id="PIRNR028729"/>
    </source>
</evidence>
<dbReference type="Gene3D" id="3.30.710.10">
    <property type="entry name" value="Potassium Channel Kv1.1, Chain A"/>
    <property type="match status" value="1"/>
</dbReference>
<proteinExistence type="inferred from homology"/>
<accession>G0PBC9</accession>
<protein>
    <recommendedName>
        <fullName evidence="3">Skp1-related protein</fullName>
    </recommendedName>
</protein>
<feature type="domain" description="SKP1 component POZ" evidence="5">
    <location>
        <begin position="20"/>
        <end position="82"/>
    </location>
</feature>
<comment type="function">
    <text evidence="3">Probable essential component of SCF (SKP1-CUL1-F-box protein) E3 ubiquitin-protein ligase complexes, which mediate the ubiquitination and subsequent proteasomal degradation of target proteins. Regulates cell proliferation during embryonic and larval development.</text>
</comment>
<dbReference type="Pfam" id="PF03931">
    <property type="entry name" value="Skp1_POZ"/>
    <property type="match status" value="1"/>
</dbReference>
<evidence type="ECO:0000259" key="4">
    <source>
        <dbReference type="Pfam" id="PF01466"/>
    </source>
</evidence>
<reference evidence="7" key="1">
    <citation type="submission" date="2011-07" db="EMBL/GenBank/DDBJ databases">
        <authorList>
            <consortium name="Caenorhabditis brenneri Sequencing and Analysis Consortium"/>
            <person name="Wilson R.K."/>
        </authorList>
    </citation>
    <scope>NUCLEOTIDE SEQUENCE [LARGE SCALE GENOMIC DNA]</scope>
    <source>
        <strain evidence="7">PB2801</strain>
    </source>
</reference>
<dbReference type="SMART" id="SM00512">
    <property type="entry name" value="Skp1"/>
    <property type="match status" value="1"/>
</dbReference>
<dbReference type="STRING" id="135651.G0PBC9"/>
<dbReference type="InterPro" id="IPR016073">
    <property type="entry name" value="Skp1_comp_POZ"/>
</dbReference>
<dbReference type="AlphaFoldDB" id="G0PBC9"/>
<dbReference type="GO" id="GO:0006511">
    <property type="term" value="P:ubiquitin-dependent protein catabolic process"/>
    <property type="evidence" value="ECO:0007669"/>
    <property type="project" value="InterPro"/>
</dbReference>
<evidence type="ECO:0000256" key="2">
    <source>
        <dbReference type="ARBA" id="ARBA00022786"/>
    </source>
</evidence>
<dbReference type="eggNOG" id="KOG1724">
    <property type="taxonomic scope" value="Eukaryota"/>
</dbReference>
<dbReference type="Proteomes" id="UP000008068">
    <property type="component" value="Unassembled WGS sequence"/>
</dbReference>
<dbReference type="PANTHER" id="PTHR11165">
    <property type="entry name" value="SKP1"/>
    <property type="match status" value="1"/>
</dbReference>